<dbReference type="PATRIC" id="fig|1423779.3.peg.1414"/>
<evidence type="ECO:0000256" key="1">
    <source>
        <dbReference type="SAM" id="Phobius"/>
    </source>
</evidence>
<gene>
    <name evidence="2" type="ORF">FC49_GL001375</name>
</gene>
<evidence type="ECO:0000313" key="2">
    <source>
        <dbReference type="EMBL" id="KRM14125.1"/>
    </source>
</evidence>
<sequence length="153" mass="17867">MGVWWMKVFLICLIAVILVAGLYVWVHRILINRATIMLRNRAQQTTDQAVNQCLQDDLGWDRTLQSELVTDVWGKGVLAFEYHFPVADLADLTKERLEQKLNDYARGHQLPEAGESFVVTDWWQYEHVQHIDVAYLLNEATREYVADLKKIDH</sequence>
<comment type="caution">
    <text evidence="2">The sequence shown here is derived from an EMBL/GenBank/DDBJ whole genome shotgun (WGS) entry which is preliminary data.</text>
</comment>
<accession>A0A0R1W919</accession>
<keyword evidence="1" id="KW-1133">Transmembrane helix</keyword>
<reference evidence="2 3" key="1">
    <citation type="journal article" date="2015" name="Genome Announc.">
        <title>Expanding the biotechnology potential of lactobacilli through comparative genomics of 213 strains and associated genera.</title>
        <authorList>
            <person name="Sun Z."/>
            <person name="Harris H.M."/>
            <person name="McCann A."/>
            <person name="Guo C."/>
            <person name="Argimon S."/>
            <person name="Zhang W."/>
            <person name="Yang X."/>
            <person name="Jeffery I.B."/>
            <person name="Cooney J.C."/>
            <person name="Kagawa T.F."/>
            <person name="Liu W."/>
            <person name="Song Y."/>
            <person name="Salvetti E."/>
            <person name="Wrobel A."/>
            <person name="Rasinkangas P."/>
            <person name="Parkhill J."/>
            <person name="Rea M.C."/>
            <person name="O'Sullivan O."/>
            <person name="Ritari J."/>
            <person name="Douillard F.P."/>
            <person name="Paul Ross R."/>
            <person name="Yang R."/>
            <person name="Briner A.E."/>
            <person name="Felis G.E."/>
            <person name="de Vos W.M."/>
            <person name="Barrangou R."/>
            <person name="Klaenhammer T.R."/>
            <person name="Caufield P.W."/>
            <person name="Cui Y."/>
            <person name="Zhang H."/>
            <person name="O'Toole P.W."/>
        </authorList>
    </citation>
    <scope>NUCLEOTIDE SEQUENCE [LARGE SCALE GENOMIC DNA]</scope>
    <source>
        <strain evidence="2 3">DSM 4864</strain>
    </source>
</reference>
<dbReference type="AlphaFoldDB" id="A0A0R1W919"/>
<protein>
    <submittedName>
        <fullName evidence="2">Uncharacterized protein</fullName>
    </submittedName>
</protein>
<name>A0A0R1W919_9LACO</name>
<keyword evidence="1" id="KW-0812">Transmembrane</keyword>
<proteinExistence type="predicted"/>
<dbReference type="EMBL" id="AZGE01000039">
    <property type="protein sequence ID" value="KRM14125.1"/>
    <property type="molecule type" value="Genomic_DNA"/>
</dbReference>
<feature type="transmembrane region" description="Helical" evidence="1">
    <location>
        <begin position="6"/>
        <end position="31"/>
    </location>
</feature>
<dbReference type="Proteomes" id="UP000050973">
    <property type="component" value="Unassembled WGS sequence"/>
</dbReference>
<keyword evidence="1" id="KW-0472">Membrane</keyword>
<evidence type="ECO:0000313" key="3">
    <source>
        <dbReference type="Proteomes" id="UP000050973"/>
    </source>
</evidence>
<organism evidence="2 3">
    <name type="scientific">Limosilactobacillus oris DSM 4864</name>
    <dbReference type="NCBI Taxonomy" id="1423779"/>
    <lineage>
        <taxon>Bacteria</taxon>
        <taxon>Bacillati</taxon>
        <taxon>Bacillota</taxon>
        <taxon>Bacilli</taxon>
        <taxon>Lactobacillales</taxon>
        <taxon>Lactobacillaceae</taxon>
        <taxon>Limosilactobacillus</taxon>
    </lineage>
</organism>